<accession>A0ABV5KB22</accession>
<reference evidence="1 2" key="1">
    <citation type="submission" date="2024-09" db="EMBL/GenBank/DDBJ databases">
        <authorList>
            <person name="Sun Q."/>
            <person name="Mori K."/>
        </authorList>
    </citation>
    <scope>NUCLEOTIDE SEQUENCE [LARGE SCALE GENOMIC DNA]</scope>
    <source>
        <strain evidence="1 2">JCM 9626</strain>
    </source>
</reference>
<evidence type="ECO:0000313" key="2">
    <source>
        <dbReference type="Proteomes" id="UP001589750"/>
    </source>
</evidence>
<comment type="caution">
    <text evidence="1">The sequence shown here is derived from an EMBL/GenBank/DDBJ whole genome shotgun (WGS) entry which is preliminary data.</text>
</comment>
<name>A0ABV5KB22_9ACTN</name>
<dbReference type="RefSeq" id="WP_140007418.1">
    <property type="nucleotide sequence ID" value="NZ_JBHMDG010000015.1"/>
</dbReference>
<dbReference type="Proteomes" id="UP001589750">
    <property type="component" value="Unassembled WGS sequence"/>
</dbReference>
<protein>
    <submittedName>
        <fullName evidence="1">Uncharacterized protein</fullName>
    </submittedName>
</protein>
<organism evidence="1 2">
    <name type="scientific">Nocardioides plantarum</name>
    <dbReference type="NCBI Taxonomy" id="29299"/>
    <lineage>
        <taxon>Bacteria</taxon>
        <taxon>Bacillati</taxon>
        <taxon>Actinomycetota</taxon>
        <taxon>Actinomycetes</taxon>
        <taxon>Propionibacteriales</taxon>
        <taxon>Nocardioidaceae</taxon>
        <taxon>Nocardioides</taxon>
    </lineage>
</organism>
<gene>
    <name evidence="1" type="ORF">ACFFRI_12840</name>
</gene>
<sequence length="127" mass="13087">MKKKRIIAAGAIGVLVVVGVGAGTWMAVADDDVATERGSCGGTAYELSVEEDDGGLELGYELQSTGPDEVWQVRVTQGDTVVLDGARTTDEDGELDLDAPVDEDGASTFEVVATPAQGEPCVATATR</sequence>
<dbReference type="EMBL" id="JBHMDG010000015">
    <property type="protein sequence ID" value="MFB9313934.1"/>
    <property type="molecule type" value="Genomic_DNA"/>
</dbReference>
<keyword evidence="2" id="KW-1185">Reference proteome</keyword>
<evidence type="ECO:0000313" key="1">
    <source>
        <dbReference type="EMBL" id="MFB9313934.1"/>
    </source>
</evidence>
<proteinExistence type="predicted"/>